<comment type="caution">
    <text evidence="2">The sequence shown here is derived from an EMBL/GenBank/DDBJ whole genome shotgun (WGS) entry which is preliminary data.</text>
</comment>
<keyword evidence="1" id="KW-1133">Transmembrane helix</keyword>
<keyword evidence="1" id="KW-0812">Transmembrane</keyword>
<evidence type="ECO:0008006" key="4">
    <source>
        <dbReference type="Google" id="ProtNLM"/>
    </source>
</evidence>
<keyword evidence="1" id="KW-0472">Membrane</keyword>
<dbReference type="EMBL" id="JASCZI010030293">
    <property type="protein sequence ID" value="MED6120764.1"/>
    <property type="molecule type" value="Genomic_DNA"/>
</dbReference>
<dbReference type="Proteomes" id="UP001341840">
    <property type="component" value="Unassembled WGS sequence"/>
</dbReference>
<sequence length="77" mass="8648">MLQFVMPMHPLFVCTLCPVSVDVAALWCLAIWLATSFPCLGVQVKPILLFESVMVWMSSRIVLQSLILRHIKGLSDC</sequence>
<evidence type="ECO:0000313" key="2">
    <source>
        <dbReference type="EMBL" id="MED6120764.1"/>
    </source>
</evidence>
<keyword evidence="3" id="KW-1185">Reference proteome</keyword>
<organism evidence="2 3">
    <name type="scientific">Stylosanthes scabra</name>
    <dbReference type="NCBI Taxonomy" id="79078"/>
    <lineage>
        <taxon>Eukaryota</taxon>
        <taxon>Viridiplantae</taxon>
        <taxon>Streptophyta</taxon>
        <taxon>Embryophyta</taxon>
        <taxon>Tracheophyta</taxon>
        <taxon>Spermatophyta</taxon>
        <taxon>Magnoliopsida</taxon>
        <taxon>eudicotyledons</taxon>
        <taxon>Gunneridae</taxon>
        <taxon>Pentapetalae</taxon>
        <taxon>rosids</taxon>
        <taxon>fabids</taxon>
        <taxon>Fabales</taxon>
        <taxon>Fabaceae</taxon>
        <taxon>Papilionoideae</taxon>
        <taxon>50 kb inversion clade</taxon>
        <taxon>dalbergioids sensu lato</taxon>
        <taxon>Dalbergieae</taxon>
        <taxon>Pterocarpus clade</taxon>
        <taxon>Stylosanthes</taxon>
    </lineage>
</organism>
<evidence type="ECO:0000313" key="3">
    <source>
        <dbReference type="Proteomes" id="UP001341840"/>
    </source>
</evidence>
<reference evidence="2 3" key="1">
    <citation type="journal article" date="2023" name="Plants (Basel)">
        <title>Bridging the Gap: Combining Genomics and Transcriptomics Approaches to Understand Stylosanthes scabra, an Orphan Legume from the Brazilian Caatinga.</title>
        <authorList>
            <person name="Ferreira-Neto J.R.C."/>
            <person name="da Silva M.D."/>
            <person name="Binneck E."/>
            <person name="de Melo N.F."/>
            <person name="da Silva R.H."/>
            <person name="de Melo A.L.T.M."/>
            <person name="Pandolfi V."/>
            <person name="Bustamante F.O."/>
            <person name="Brasileiro-Vidal A.C."/>
            <person name="Benko-Iseppon A.M."/>
        </authorList>
    </citation>
    <scope>NUCLEOTIDE SEQUENCE [LARGE SCALE GENOMIC DNA]</scope>
    <source>
        <tissue evidence="2">Leaves</tissue>
    </source>
</reference>
<proteinExistence type="predicted"/>
<protein>
    <recommendedName>
        <fullName evidence="4">Secreted protein</fullName>
    </recommendedName>
</protein>
<feature type="transmembrane region" description="Helical" evidence="1">
    <location>
        <begin position="12"/>
        <end position="34"/>
    </location>
</feature>
<evidence type="ECO:0000256" key="1">
    <source>
        <dbReference type="SAM" id="Phobius"/>
    </source>
</evidence>
<accession>A0ABU6RA77</accession>
<gene>
    <name evidence="2" type="ORF">PIB30_024053</name>
</gene>
<name>A0ABU6RA77_9FABA</name>